<evidence type="ECO:0000256" key="1">
    <source>
        <dbReference type="SAM" id="MobiDB-lite"/>
    </source>
</evidence>
<feature type="compositionally biased region" description="Polar residues" evidence="1">
    <location>
        <begin position="1"/>
        <end position="17"/>
    </location>
</feature>
<feature type="region of interest" description="Disordered" evidence="1">
    <location>
        <begin position="1"/>
        <end position="54"/>
    </location>
</feature>
<proteinExistence type="predicted"/>
<comment type="caution">
    <text evidence="2">The sequence shown here is derived from an EMBL/GenBank/DDBJ whole genome shotgun (WGS) entry which is preliminary data.</text>
</comment>
<reference evidence="2" key="2">
    <citation type="submission" date="2020-11" db="EMBL/GenBank/DDBJ databases">
        <authorList>
            <person name="McCartney M.A."/>
            <person name="Auch B."/>
            <person name="Kono T."/>
            <person name="Mallez S."/>
            <person name="Becker A."/>
            <person name="Gohl D.M."/>
            <person name="Silverstein K.A.T."/>
            <person name="Koren S."/>
            <person name="Bechman K.B."/>
            <person name="Herman A."/>
            <person name="Abrahante J.E."/>
            <person name="Garbe J."/>
        </authorList>
    </citation>
    <scope>NUCLEOTIDE SEQUENCE</scope>
    <source>
        <strain evidence="2">Duluth1</strain>
        <tissue evidence="2">Whole animal</tissue>
    </source>
</reference>
<dbReference type="AlphaFoldDB" id="A0A9D4L5J6"/>
<name>A0A9D4L5J6_DREPO</name>
<dbReference type="Proteomes" id="UP000828390">
    <property type="component" value="Unassembled WGS sequence"/>
</dbReference>
<dbReference type="EMBL" id="JAIWYP010000003">
    <property type="protein sequence ID" value="KAH3852412.1"/>
    <property type="molecule type" value="Genomic_DNA"/>
</dbReference>
<keyword evidence="3" id="KW-1185">Reference proteome</keyword>
<protein>
    <submittedName>
        <fullName evidence="2">Uncharacterized protein</fullName>
    </submittedName>
</protein>
<gene>
    <name evidence="2" type="ORF">DPMN_094919</name>
</gene>
<organism evidence="2 3">
    <name type="scientific">Dreissena polymorpha</name>
    <name type="common">Zebra mussel</name>
    <name type="synonym">Mytilus polymorpha</name>
    <dbReference type="NCBI Taxonomy" id="45954"/>
    <lineage>
        <taxon>Eukaryota</taxon>
        <taxon>Metazoa</taxon>
        <taxon>Spiralia</taxon>
        <taxon>Lophotrochozoa</taxon>
        <taxon>Mollusca</taxon>
        <taxon>Bivalvia</taxon>
        <taxon>Autobranchia</taxon>
        <taxon>Heteroconchia</taxon>
        <taxon>Euheterodonta</taxon>
        <taxon>Imparidentia</taxon>
        <taxon>Neoheterodontei</taxon>
        <taxon>Myida</taxon>
        <taxon>Dreissenoidea</taxon>
        <taxon>Dreissenidae</taxon>
        <taxon>Dreissena</taxon>
    </lineage>
</organism>
<sequence length="54" mass="5813">MTHEQPQSYPMQTTHMASVSAPPIQGSGAHPGSKTGSEPPPYSMQLSSYPPPRY</sequence>
<reference evidence="2" key="1">
    <citation type="journal article" date="2019" name="bioRxiv">
        <title>The Genome of the Zebra Mussel, Dreissena polymorpha: A Resource for Invasive Species Research.</title>
        <authorList>
            <person name="McCartney M.A."/>
            <person name="Auch B."/>
            <person name="Kono T."/>
            <person name="Mallez S."/>
            <person name="Zhang Y."/>
            <person name="Obille A."/>
            <person name="Becker A."/>
            <person name="Abrahante J.E."/>
            <person name="Garbe J."/>
            <person name="Badalamenti J.P."/>
            <person name="Herman A."/>
            <person name="Mangelson H."/>
            <person name="Liachko I."/>
            <person name="Sullivan S."/>
            <person name="Sone E.D."/>
            <person name="Koren S."/>
            <person name="Silverstein K.A.T."/>
            <person name="Beckman K.B."/>
            <person name="Gohl D.M."/>
        </authorList>
    </citation>
    <scope>NUCLEOTIDE SEQUENCE</scope>
    <source>
        <strain evidence="2">Duluth1</strain>
        <tissue evidence="2">Whole animal</tissue>
    </source>
</reference>
<evidence type="ECO:0000313" key="3">
    <source>
        <dbReference type="Proteomes" id="UP000828390"/>
    </source>
</evidence>
<evidence type="ECO:0000313" key="2">
    <source>
        <dbReference type="EMBL" id="KAH3852412.1"/>
    </source>
</evidence>
<accession>A0A9D4L5J6</accession>